<name>A0A9W6ZK18_9STRA</name>
<dbReference type="EMBL" id="BRXZ01002159">
    <property type="protein sequence ID" value="GMH55812.1"/>
    <property type="molecule type" value="Genomic_DNA"/>
</dbReference>
<organism evidence="1 2">
    <name type="scientific">Triparma retinervis</name>
    <dbReference type="NCBI Taxonomy" id="2557542"/>
    <lineage>
        <taxon>Eukaryota</taxon>
        <taxon>Sar</taxon>
        <taxon>Stramenopiles</taxon>
        <taxon>Ochrophyta</taxon>
        <taxon>Bolidophyceae</taxon>
        <taxon>Parmales</taxon>
        <taxon>Triparmaceae</taxon>
        <taxon>Triparma</taxon>
    </lineage>
</organism>
<reference evidence="1" key="1">
    <citation type="submission" date="2022-07" db="EMBL/GenBank/DDBJ databases">
        <title>Genome analysis of Parmales, a sister group of diatoms, reveals the evolutionary specialization of diatoms from phago-mixotrophs to photoautotrophs.</title>
        <authorList>
            <person name="Ban H."/>
            <person name="Sato S."/>
            <person name="Yoshikawa S."/>
            <person name="Kazumasa Y."/>
            <person name="Nakamura Y."/>
            <person name="Ichinomiya M."/>
            <person name="Saitoh K."/>
            <person name="Sato N."/>
            <person name="Blanc-Mathieu R."/>
            <person name="Endo H."/>
            <person name="Kuwata A."/>
            <person name="Ogata H."/>
        </authorList>
    </citation>
    <scope>NUCLEOTIDE SEQUENCE</scope>
</reference>
<dbReference type="Proteomes" id="UP001165082">
    <property type="component" value="Unassembled WGS sequence"/>
</dbReference>
<accession>A0A9W6ZK18</accession>
<evidence type="ECO:0000313" key="1">
    <source>
        <dbReference type="EMBL" id="GMH55812.1"/>
    </source>
</evidence>
<proteinExistence type="predicted"/>
<protein>
    <submittedName>
        <fullName evidence="1">Uncharacterized protein</fullName>
    </submittedName>
</protein>
<gene>
    <name evidence="1" type="ORF">TrRE_jg4115</name>
</gene>
<evidence type="ECO:0000313" key="2">
    <source>
        <dbReference type="Proteomes" id="UP001165082"/>
    </source>
</evidence>
<sequence>MGDLSKPKPYHNHLEEEMSALIQGKKGTLPELTSIDVVMSTSNTGKTGEYLAGKKSTTAVVVVTEELLNWLDSEVSRLNSSSTPLPPLPPSIPPLLASVTSCIKSSPGRITGRTFSSLPPPHLATLKTLGLLTTSTASTSATTAVATLHLSLPCASSLRQALQSSRRRFVIALHASYHREILQAEGDRKHGEWLTWTGVGEGWWGWKEVSGGRGMYYLL</sequence>
<comment type="caution">
    <text evidence="1">The sequence shown here is derived from an EMBL/GenBank/DDBJ whole genome shotgun (WGS) entry which is preliminary data.</text>
</comment>
<keyword evidence="2" id="KW-1185">Reference proteome</keyword>
<dbReference type="AlphaFoldDB" id="A0A9W6ZK18"/>